<sequence>MKMKKAVSMLTAAMMLCTSSGISLADDVEPGVMLYFKMPLGETPRVMKQKSSFGLRADYDMRRITNVAGHQYAGYQAGSFQPMFDTAINLKGSHSFKLHGMQLNYSEGSIAGSSGDSWLKASWQTNPLLFAAIAVVGTGLLMCVAEVGMCNGDNNNNSGGGGSPSPS</sequence>
<keyword evidence="1" id="KW-1133">Transmembrane helix</keyword>
<dbReference type="EMBL" id="UOFN01000026">
    <property type="protein sequence ID" value="VAW73876.1"/>
    <property type="molecule type" value="Genomic_DNA"/>
</dbReference>
<keyword evidence="1" id="KW-0812">Transmembrane</keyword>
<protein>
    <submittedName>
        <fullName evidence="2">Uncharacterized protein</fullName>
    </submittedName>
</protein>
<evidence type="ECO:0000256" key="1">
    <source>
        <dbReference type="SAM" id="Phobius"/>
    </source>
</evidence>
<feature type="transmembrane region" description="Helical" evidence="1">
    <location>
        <begin position="128"/>
        <end position="148"/>
    </location>
</feature>
<proteinExistence type="predicted"/>
<reference evidence="2" key="1">
    <citation type="submission" date="2018-06" db="EMBL/GenBank/DDBJ databases">
        <authorList>
            <person name="Zhirakovskaya E."/>
        </authorList>
    </citation>
    <scope>NUCLEOTIDE SEQUENCE</scope>
</reference>
<evidence type="ECO:0000313" key="2">
    <source>
        <dbReference type="EMBL" id="VAW73876.1"/>
    </source>
</evidence>
<dbReference type="AlphaFoldDB" id="A0A3B0YZM3"/>
<organism evidence="2">
    <name type="scientific">hydrothermal vent metagenome</name>
    <dbReference type="NCBI Taxonomy" id="652676"/>
    <lineage>
        <taxon>unclassified sequences</taxon>
        <taxon>metagenomes</taxon>
        <taxon>ecological metagenomes</taxon>
    </lineage>
</organism>
<keyword evidence="1" id="KW-0472">Membrane</keyword>
<name>A0A3B0YZM3_9ZZZZ</name>
<accession>A0A3B0YZM3</accession>
<gene>
    <name evidence="2" type="ORF">MNBD_GAMMA15-2322</name>
</gene>